<sequence length="40" mass="4517">AKLCLKEYVLENRFKGTGFDIMGVAAMICLPIMVIWSLLK</sequence>
<dbReference type="AlphaFoldDB" id="X1SJZ7"/>
<reference evidence="2" key="1">
    <citation type="journal article" date="2014" name="Front. Microbiol.">
        <title>High frequency of phylogenetically diverse reductive dehalogenase-homologous genes in deep subseafloor sedimentary metagenomes.</title>
        <authorList>
            <person name="Kawai M."/>
            <person name="Futagami T."/>
            <person name="Toyoda A."/>
            <person name="Takaki Y."/>
            <person name="Nishi S."/>
            <person name="Hori S."/>
            <person name="Arai W."/>
            <person name="Tsubouchi T."/>
            <person name="Morono Y."/>
            <person name="Uchiyama I."/>
            <person name="Ito T."/>
            <person name="Fujiyama A."/>
            <person name="Inagaki F."/>
            <person name="Takami H."/>
        </authorList>
    </citation>
    <scope>NUCLEOTIDE SEQUENCE</scope>
    <source>
        <strain evidence="2">Expedition CK06-06</strain>
    </source>
</reference>
<evidence type="ECO:0000256" key="1">
    <source>
        <dbReference type="SAM" id="Phobius"/>
    </source>
</evidence>
<keyword evidence="1" id="KW-1133">Transmembrane helix</keyword>
<proteinExistence type="predicted"/>
<organism evidence="2">
    <name type="scientific">marine sediment metagenome</name>
    <dbReference type="NCBI Taxonomy" id="412755"/>
    <lineage>
        <taxon>unclassified sequences</taxon>
        <taxon>metagenomes</taxon>
        <taxon>ecological metagenomes</taxon>
    </lineage>
</organism>
<feature type="non-terminal residue" evidence="2">
    <location>
        <position position="1"/>
    </location>
</feature>
<feature type="transmembrane region" description="Helical" evidence="1">
    <location>
        <begin position="21"/>
        <end position="39"/>
    </location>
</feature>
<protein>
    <submittedName>
        <fullName evidence="2">Uncharacterized protein</fullName>
    </submittedName>
</protein>
<evidence type="ECO:0000313" key="2">
    <source>
        <dbReference type="EMBL" id="GAI93293.1"/>
    </source>
</evidence>
<accession>X1SJZ7</accession>
<keyword evidence="1" id="KW-0812">Transmembrane</keyword>
<comment type="caution">
    <text evidence="2">The sequence shown here is derived from an EMBL/GenBank/DDBJ whole genome shotgun (WGS) entry which is preliminary data.</text>
</comment>
<gene>
    <name evidence="2" type="ORF">S12H4_26905</name>
</gene>
<keyword evidence="1" id="KW-0472">Membrane</keyword>
<name>X1SJZ7_9ZZZZ</name>
<dbReference type="EMBL" id="BARW01015312">
    <property type="protein sequence ID" value="GAI93293.1"/>
    <property type="molecule type" value="Genomic_DNA"/>
</dbReference>